<dbReference type="RefSeq" id="WP_176638413.1">
    <property type="nucleotide sequence ID" value="NZ_CP152276.1"/>
</dbReference>
<dbReference type="GO" id="GO:0003700">
    <property type="term" value="F:DNA-binding transcription factor activity"/>
    <property type="evidence" value="ECO:0007669"/>
    <property type="project" value="InterPro"/>
</dbReference>
<dbReference type="EMBL" id="CP152276">
    <property type="protein sequence ID" value="XAE44398.1"/>
    <property type="molecule type" value="Genomic_DNA"/>
</dbReference>
<dbReference type="Gene3D" id="1.10.10.60">
    <property type="entry name" value="Homeodomain-like"/>
    <property type="match status" value="2"/>
</dbReference>
<dbReference type="InterPro" id="IPR018060">
    <property type="entry name" value="HTH_AraC"/>
</dbReference>
<accession>A0A7Y7ISP3</accession>
<keyword evidence="3" id="KW-0804">Transcription</keyword>
<keyword evidence="2" id="KW-0238">DNA-binding</keyword>
<evidence type="ECO:0000256" key="1">
    <source>
        <dbReference type="ARBA" id="ARBA00023015"/>
    </source>
</evidence>
<feature type="domain" description="HTH araC/xylS-type" evidence="4">
    <location>
        <begin position="211"/>
        <end position="309"/>
    </location>
</feature>
<evidence type="ECO:0000313" key="7">
    <source>
        <dbReference type="Proteomes" id="UP000534870"/>
    </source>
</evidence>
<dbReference type="SUPFAM" id="SSF46689">
    <property type="entry name" value="Homeodomain-like"/>
    <property type="match status" value="2"/>
</dbReference>
<reference evidence="5 7" key="1">
    <citation type="submission" date="2020-06" db="EMBL/GenBank/DDBJ databases">
        <title>Description of novel acetic acid bacteria.</title>
        <authorList>
            <person name="Sombolestani A."/>
        </authorList>
    </citation>
    <scope>NUCLEOTIDE SEQUENCE [LARGE SCALE GENOMIC DNA]</scope>
    <source>
        <strain evidence="5 7">LMG 31431</strain>
    </source>
</reference>
<reference evidence="6 8" key="2">
    <citation type="submission" date="2024-04" db="EMBL/GenBank/DDBJ databases">
        <title>Complete genome sequence of Nguyenibacter vanlangesis HBCM-1154, a strain capable of nitrogen fixation, IAA production, and phosphorus solubilization isolated from sugarcane soil.</title>
        <authorList>
            <person name="MY HANH P."/>
        </authorList>
    </citation>
    <scope>NUCLEOTIDE SEQUENCE [LARGE SCALE GENOMIC DNA]</scope>
    <source>
        <strain evidence="6 8">HBCM 1154</strain>
    </source>
</reference>
<proteinExistence type="predicted"/>
<evidence type="ECO:0000313" key="8">
    <source>
        <dbReference type="Proteomes" id="UP001449795"/>
    </source>
</evidence>
<dbReference type="InterPro" id="IPR009057">
    <property type="entry name" value="Homeodomain-like_sf"/>
</dbReference>
<protein>
    <submittedName>
        <fullName evidence="6">AraC family transcriptional regulator</fullName>
    </submittedName>
    <submittedName>
        <fullName evidence="5">Helix-turn-helix transcriptional regulator</fullName>
    </submittedName>
</protein>
<evidence type="ECO:0000313" key="6">
    <source>
        <dbReference type="EMBL" id="XAE44398.1"/>
    </source>
</evidence>
<dbReference type="Proteomes" id="UP001449795">
    <property type="component" value="Chromosome"/>
</dbReference>
<dbReference type="SMART" id="SM00342">
    <property type="entry name" value="HTH_ARAC"/>
    <property type="match status" value="1"/>
</dbReference>
<dbReference type="PANTHER" id="PTHR46796">
    <property type="entry name" value="HTH-TYPE TRANSCRIPTIONAL ACTIVATOR RHAS-RELATED"/>
    <property type="match status" value="1"/>
</dbReference>
<name>A0A7Y7ISP3_9PROT</name>
<sequence>MLICNRSALKSIDFDKPWLCVEDKVDTYQHLAIMRDGAPQPLAARYVSERADIGWTTPNVIQEMFVINVSGAPRKPFDFFIDERHGRRPPTDAGSLGILDFRACCYADLRGHSLNSTMIFVPIAALSALADELCVPRIDQIDSLSDVNCVDPIMYHMAQILDAALARPEEANAYFLEHIFAAICLHIGHSYGRLQRPCQPDNGALPPRQARRIQEWLRQDIKDPPTLQELAASCGLSVSHFTRAFRESTGLPPHRWLLAARVKQAQDMLHRSTMPISHIALDCGFADQSHLTRVFSKHVGISPASWRRQKRT</sequence>
<evidence type="ECO:0000259" key="4">
    <source>
        <dbReference type="PROSITE" id="PS01124"/>
    </source>
</evidence>
<dbReference type="InterPro" id="IPR050204">
    <property type="entry name" value="AraC_XylS_family_regulators"/>
</dbReference>
<evidence type="ECO:0000313" key="5">
    <source>
        <dbReference type="EMBL" id="NVN09619.1"/>
    </source>
</evidence>
<dbReference type="GO" id="GO:0043565">
    <property type="term" value="F:sequence-specific DNA binding"/>
    <property type="evidence" value="ECO:0007669"/>
    <property type="project" value="InterPro"/>
</dbReference>
<dbReference type="Proteomes" id="UP000534870">
    <property type="component" value="Unassembled WGS sequence"/>
</dbReference>
<dbReference type="EMBL" id="JABXXP010000001">
    <property type="protein sequence ID" value="NVN09619.1"/>
    <property type="molecule type" value="Genomic_DNA"/>
</dbReference>
<dbReference type="Pfam" id="PF12833">
    <property type="entry name" value="HTH_18"/>
    <property type="match status" value="1"/>
</dbReference>
<evidence type="ECO:0000256" key="2">
    <source>
        <dbReference type="ARBA" id="ARBA00023125"/>
    </source>
</evidence>
<dbReference type="PROSITE" id="PS01124">
    <property type="entry name" value="HTH_ARAC_FAMILY_2"/>
    <property type="match status" value="1"/>
</dbReference>
<keyword evidence="1" id="KW-0805">Transcription regulation</keyword>
<dbReference type="AlphaFoldDB" id="A0A7Y7ISP3"/>
<dbReference type="PANTHER" id="PTHR46796:SF14">
    <property type="entry name" value="TRANSCRIPTIONAL REGULATORY PROTEIN"/>
    <property type="match status" value="1"/>
</dbReference>
<keyword evidence="8" id="KW-1185">Reference proteome</keyword>
<organism evidence="5 7">
    <name type="scientific">Nguyenibacter vanlangensis</name>
    <dbReference type="NCBI Taxonomy" id="1216886"/>
    <lineage>
        <taxon>Bacteria</taxon>
        <taxon>Pseudomonadati</taxon>
        <taxon>Pseudomonadota</taxon>
        <taxon>Alphaproteobacteria</taxon>
        <taxon>Acetobacterales</taxon>
        <taxon>Acetobacteraceae</taxon>
        <taxon>Nguyenibacter</taxon>
    </lineage>
</organism>
<gene>
    <name evidence="6" type="ORF">AAC691_08190</name>
    <name evidence="5" type="ORF">HUK84_00350</name>
</gene>
<evidence type="ECO:0000256" key="3">
    <source>
        <dbReference type="ARBA" id="ARBA00023163"/>
    </source>
</evidence>